<feature type="non-terminal residue" evidence="1">
    <location>
        <position position="194"/>
    </location>
</feature>
<feature type="non-terminal residue" evidence="1">
    <location>
        <position position="1"/>
    </location>
</feature>
<sequence length="194" mass="20996">MKYIIHFLIISLVPVFIIGQGIDSFDSQPADTAYWGHEISENADSTLSYVNVSYVNDPVSEGTGAMKLDYSGHNIESWGGYAKLYHYAREPLPPDTTGGGLNFSGTTWKLAPQAGALSVGPGVDDGSWWASSEEDVTTRACLFDDEYVFGADGSFQNVLQDETWNETWQDGVDTEGCGVPVAPHDGSNAATYVH</sequence>
<protein>
    <submittedName>
        <fullName evidence="1">Uncharacterized protein</fullName>
    </submittedName>
</protein>
<accession>A0A381RDY0</accession>
<proteinExistence type="predicted"/>
<evidence type="ECO:0000313" key="1">
    <source>
        <dbReference type="EMBL" id="SUZ88067.1"/>
    </source>
</evidence>
<dbReference type="EMBL" id="UINC01001752">
    <property type="protein sequence ID" value="SUZ88067.1"/>
    <property type="molecule type" value="Genomic_DNA"/>
</dbReference>
<organism evidence="1">
    <name type="scientific">marine metagenome</name>
    <dbReference type="NCBI Taxonomy" id="408172"/>
    <lineage>
        <taxon>unclassified sequences</taxon>
        <taxon>metagenomes</taxon>
        <taxon>ecological metagenomes</taxon>
    </lineage>
</organism>
<dbReference type="AlphaFoldDB" id="A0A381RDY0"/>
<gene>
    <name evidence="1" type="ORF">METZ01_LOCUS40921</name>
</gene>
<name>A0A381RDY0_9ZZZZ</name>
<reference evidence="1" key="1">
    <citation type="submission" date="2018-05" db="EMBL/GenBank/DDBJ databases">
        <authorList>
            <person name="Lanie J.A."/>
            <person name="Ng W.-L."/>
            <person name="Kazmierczak K.M."/>
            <person name="Andrzejewski T.M."/>
            <person name="Davidsen T.M."/>
            <person name="Wayne K.J."/>
            <person name="Tettelin H."/>
            <person name="Glass J.I."/>
            <person name="Rusch D."/>
            <person name="Podicherti R."/>
            <person name="Tsui H.-C.T."/>
            <person name="Winkler M.E."/>
        </authorList>
    </citation>
    <scope>NUCLEOTIDE SEQUENCE</scope>
</reference>